<evidence type="ECO:0000313" key="3">
    <source>
        <dbReference type="WBParaSite" id="SCUD_0001785301-mRNA-1"/>
    </source>
</evidence>
<dbReference type="Proteomes" id="UP000279833">
    <property type="component" value="Unassembled WGS sequence"/>
</dbReference>
<dbReference type="EMBL" id="UZAK01040301">
    <property type="protein sequence ID" value="VDP64391.1"/>
    <property type="molecule type" value="Genomic_DNA"/>
</dbReference>
<protein>
    <submittedName>
        <fullName evidence="1 3">Uncharacterized protein</fullName>
    </submittedName>
</protein>
<dbReference type="WBParaSite" id="SCUD_0001785301-mRNA-1">
    <property type="protein sequence ID" value="SCUD_0001785301-mRNA-1"/>
    <property type="gene ID" value="SCUD_0001785301"/>
</dbReference>
<keyword evidence="2" id="KW-1185">Reference proteome</keyword>
<gene>
    <name evidence="1" type="ORF">SCUD_LOCUS17850</name>
</gene>
<organism evidence="3">
    <name type="scientific">Schistosoma curassoni</name>
    <dbReference type="NCBI Taxonomy" id="6186"/>
    <lineage>
        <taxon>Eukaryota</taxon>
        <taxon>Metazoa</taxon>
        <taxon>Spiralia</taxon>
        <taxon>Lophotrochozoa</taxon>
        <taxon>Platyhelminthes</taxon>
        <taxon>Trematoda</taxon>
        <taxon>Digenea</taxon>
        <taxon>Strigeidida</taxon>
        <taxon>Schistosomatoidea</taxon>
        <taxon>Schistosomatidae</taxon>
        <taxon>Schistosoma</taxon>
    </lineage>
</organism>
<proteinExistence type="predicted"/>
<evidence type="ECO:0000313" key="2">
    <source>
        <dbReference type="Proteomes" id="UP000279833"/>
    </source>
</evidence>
<reference evidence="1 2" key="2">
    <citation type="submission" date="2018-11" db="EMBL/GenBank/DDBJ databases">
        <authorList>
            <consortium name="Pathogen Informatics"/>
        </authorList>
    </citation>
    <scope>NUCLEOTIDE SEQUENCE [LARGE SCALE GENOMIC DNA]</scope>
    <source>
        <strain evidence="1">Dakar</strain>
        <strain evidence="2">Dakar, Senegal</strain>
    </source>
</reference>
<reference evidence="3" key="1">
    <citation type="submission" date="2016-06" db="UniProtKB">
        <authorList>
            <consortium name="WormBaseParasite"/>
        </authorList>
    </citation>
    <scope>IDENTIFICATION</scope>
</reference>
<accession>A0A183KS14</accession>
<evidence type="ECO:0000313" key="1">
    <source>
        <dbReference type="EMBL" id="VDP64391.1"/>
    </source>
</evidence>
<name>A0A183KS14_9TREM</name>
<sequence length="87" mass="9983">MSNWFLYSAKQRHLSLSDAEDGVHEIKRINTKFSPPRAGNDFPGALVVVEETKLKKFETRRPNPDNKPCERRLPSFVLVSKRVTTLS</sequence>
<dbReference type="AlphaFoldDB" id="A0A183KS14"/>